<evidence type="ECO:0000256" key="1">
    <source>
        <dbReference type="SAM" id="Coils"/>
    </source>
</evidence>
<dbReference type="InterPro" id="IPR050570">
    <property type="entry name" value="Cell_wall_metabolism_enzyme"/>
</dbReference>
<keyword evidence="5" id="KW-1185">Reference proteome</keyword>
<dbReference type="PANTHER" id="PTHR21666">
    <property type="entry name" value="PEPTIDASE-RELATED"/>
    <property type="match status" value="1"/>
</dbReference>
<dbReference type="Gene3D" id="2.70.70.10">
    <property type="entry name" value="Glucose Permease (Domain IIA)"/>
    <property type="match status" value="1"/>
</dbReference>
<dbReference type="EMBL" id="AP024485">
    <property type="protein sequence ID" value="BCS87209.1"/>
    <property type="molecule type" value="Genomic_DNA"/>
</dbReference>
<dbReference type="InterPro" id="IPR016047">
    <property type="entry name" value="M23ase_b-sheet_dom"/>
</dbReference>
<reference evidence="4" key="1">
    <citation type="journal article" date="2022" name="Arch. Microbiol.">
        <title>Pseudodesulfovibrio sediminis sp. nov., a mesophilic and neutrophilic sulfate-reducing bacterium isolated from sediment of a brackish lake.</title>
        <authorList>
            <person name="Takahashi A."/>
            <person name="Kojima H."/>
            <person name="Watanabe M."/>
            <person name="Fukui M."/>
        </authorList>
    </citation>
    <scope>NUCLEOTIDE SEQUENCE</scope>
    <source>
        <strain evidence="4">SF6</strain>
    </source>
</reference>
<accession>A0ABM7P368</accession>
<dbReference type="Proteomes" id="UP001053296">
    <property type="component" value="Chromosome"/>
</dbReference>
<organism evidence="4 5">
    <name type="scientific">Pseudodesulfovibrio sediminis</name>
    <dbReference type="NCBI Taxonomy" id="2810563"/>
    <lineage>
        <taxon>Bacteria</taxon>
        <taxon>Pseudomonadati</taxon>
        <taxon>Thermodesulfobacteriota</taxon>
        <taxon>Desulfovibrionia</taxon>
        <taxon>Desulfovibrionales</taxon>
        <taxon>Desulfovibrionaceae</taxon>
    </lineage>
</organism>
<dbReference type="CDD" id="cd12797">
    <property type="entry name" value="M23_peptidase"/>
    <property type="match status" value="1"/>
</dbReference>
<dbReference type="SUPFAM" id="SSF51261">
    <property type="entry name" value="Duplicated hybrid motif"/>
    <property type="match status" value="1"/>
</dbReference>
<gene>
    <name evidence="4" type="ORF">PSDVSF_04510</name>
</gene>
<evidence type="ECO:0000256" key="2">
    <source>
        <dbReference type="SAM" id="SignalP"/>
    </source>
</evidence>
<dbReference type="InterPro" id="IPR011055">
    <property type="entry name" value="Dup_hybrid_motif"/>
</dbReference>
<evidence type="ECO:0000313" key="5">
    <source>
        <dbReference type="Proteomes" id="UP001053296"/>
    </source>
</evidence>
<feature type="coiled-coil region" evidence="1">
    <location>
        <begin position="155"/>
        <end position="231"/>
    </location>
</feature>
<keyword evidence="1" id="KW-0175">Coiled coil</keyword>
<name>A0ABM7P368_9BACT</name>
<evidence type="ECO:0000313" key="4">
    <source>
        <dbReference type="EMBL" id="BCS87209.1"/>
    </source>
</evidence>
<feature type="signal peptide" evidence="2">
    <location>
        <begin position="1"/>
        <end position="21"/>
    </location>
</feature>
<feature type="domain" description="M23ase beta-sheet core" evidence="3">
    <location>
        <begin position="268"/>
        <end position="360"/>
    </location>
</feature>
<dbReference type="Pfam" id="PF01551">
    <property type="entry name" value="Peptidase_M23"/>
    <property type="match status" value="1"/>
</dbReference>
<proteinExistence type="predicted"/>
<feature type="chain" id="PRO_5045429951" evidence="2">
    <location>
        <begin position="22"/>
        <end position="368"/>
    </location>
</feature>
<keyword evidence="2" id="KW-0732">Signal</keyword>
<dbReference type="RefSeq" id="WP_229593209.1">
    <property type="nucleotide sequence ID" value="NZ_AP024485.1"/>
</dbReference>
<dbReference type="PANTHER" id="PTHR21666:SF270">
    <property type="entry name" value="MUREIN HYDROLASE ACTIVATOR ENVC"/>
    <property type="match status" value="1"/>
</dbReference>
<sequence length="368" mass="42697">MKQLFLLFLISTLLFPAVAWSEGEGDALNETLQQQHDKADRNEQKVRELTKKAGQISTRLSDIEADVKYLKQKVSKQEAVLKDIKAKEMKTRQDHFLLEEEKQRITLELSGLMQTLWPVHLQNIRSRFEGVDSWDMFDRRFNWLAEIYKATGDKLAEAKANSEQIAKNLEHQRQLAAEAEEQLGQINKNKDRLLSNKYALRKNLRKVRKERQNVESELTDILATIEDLKYQLQSQTTKRFSLYKRSLPWPVKGRLVSGFNMRAKPPLHGWTISTGEGVNVQSVFWGKVVHNDTLRGFGHVVIVYHGYDYYSLYAYLSETFVRNGQEIEKNEPLGLVGYCPKADGPGLYFELRFHQKPINPKTWLTALK</sequence>
<evidence type="ECO:0000259" key="3">
    <source>
        <dbReference type="Pfam" id="PF01551"/>
    </source>
</evidence>
<protein>
    <submittedName>
        <fullName evidence="4">Peptidase M24</fullName>
    </submittedName>
</protein>